<sequence length="309" mass="34186">MRGLKGIFLLIITNLLVFLTLIISGNILIHFILPMFGIDVRGAFATHQFAWAMVFGFGGAFISLLMSKPMAKRMYRMQQVTDPSTPKEKLVYNTVKELAERAGIKMPEVWVYWDDAPNAFATGPTRNNSMVAVSSGLAMNLTDAELKAVLAHEVGHVDSGDMVSTTLLQGLMNTFVYFLASMIARLVASAGSRDGEMNYMLYFIVDIILQILFSILAMIVVMWHSRRREFKADAYAANAYGADAMISALQKIDALAHRVEPVEEQHESALAPKDALATMKIHGRSSGLMHLFASHPSTEARIAALRNRN</sequence>
<keyword evidence="6 11" id="KW-0378">Hydrolase</keyword>
<accession>A0A2K8L1R0</accession>
<dbReference type="OrthoDB" id="5293295at2"/>
<evidence type="ECO:0000256" key="6">
    <source>
        <dbReference type="ARBA" id="ARBA00022801"/>
    </source>
</evidence>
<evidence type="ECO:0000256" key="9">
    <source>
        <dbReference type="ARBA" id="ARBA00023049"/>
    </source>
</evidence>
<keyword evidence="9 11" id="KW-0482">Metalloprotease</keyword>
<dbReference type="InterPro" id="IPR050083">
    <property type="entry name" value="HtpX_protease"/>
</dbReference>
<dbReference type="CDD" id="cd07335">
    <property type="entry name" value="M48B_HtpX_like"/>
    <property type="match status" value="1"/>
</dbReference>
<keyword evidence="15" id="KW-1185">Reference proteome</keyword>
<evidence type="ECO:0000256" key="3">
    <source>
        <dbReference type="ARBA" id="ARBA00022670"/>
    </source>
</evidence>
<keyword evidence="14" id="KW-0346">Stress response</keyword>
<comment type="subcellular location">
    <subcellularLocation>
        <location evidence="1">Cell membrane</location>
        <topology evidence="1">Multi-pass membrane protein</topology>
    </subcellularLocation>
</comment>
<evidence type="ECO:0000256" key="11">
    <source>
        <dbReference type="RuleBase" id="RU003983"/>
    </source>
</evidence>
<dbReference type="PANTHER" id="PTHR43221">
    <property type="entry name" value="PROTEASE HTPX"/>
    <property type="match status" value="1"/>
</dbReference>
<dbReference type="EMBL" id="CP018800">
    <property type="protein sequence ID" value="ATX81255.1"/>
    <property type="molecule type" value="Genomic_DNA"/>
</dbReference>
<evidence type="ECO:0000256" key="12">
    <source>
        <dbReference type="SAM" id="Phobius"/>
    </source>
</evidence>
<evidence type="ECO:0000313" key="14">
    <source>
        <dbReference type="EMBL" id="ATX81255.1"/>
    </source>
</evidence>
<keyword evidence="2" id="KW-1003">Cell membrane</keyword>
<evidence type="ECO:0000256" key="10">
    <source>
        <dbReference type="ARBA" id="ARBA00023136"/>
    </source>
</evidence>
<evidence type="ECO:0000256" key="8">
    <source>
        <dbReference type="ARBA" id="ARBA00022989"/>
    </source>
</evidence>
<feature type="transmembrane region" description="Helical" evidence="12">
    <location>
        <begin position="49"/>
        <end position="67"/>
    </location>
</feature>
<name>A0A2K8L1R0_9PROT</name>
<gene>
    <name evidence="14" type="ORF">Ga0123462_0380</name>
</gene>
<keyword evidence="8 12" id="KW-1133">Transmembrane helix</keyword>
<keyword evidence="3 11" id="KW-0645">Protease</keyword>
<proteinExistence type="inferred from homology"/>
<dbReference type="Proteomes" id="UP000231637">
    <property type="component" value="Chromosome"/>
</dbReference>
<dbReference type="Pfam" id="PF01435">
    <property type="entry name" value="Peptidase_M48"/>
    <property type="match status" value="1"/>
</dbReference>
<keyword evidence="5" id="KW-0479">Metal-binding</keyword>
<feature type="transmembrane region" description="Helical" evidence="12">
    <location>
        <begin position="170"/>
        <end position="188"/>
    </location>
</feature>
<evidence type="ECO:0000256" key="4">
    <source>
        <dbReference type="ARBA" id="ARBA00022692"/>
    </source>
</evidence>
<dbReference type="InterPro" id="IPR001915">
    <property type="entry name" value="Peptidase_M48"/>
</dbReference>
<feature type="transmembrane region" description="Helical" evidence="12">
    <location>
        <begin position="7"/>
        <end position="29"/>
    </location>
</feature>
<dbReference type="KEGG" id="mfn:Ga0123462_0380"/>
<keyword evidence="7 11" id="KW-0862">Zinc</keyword>
<evidence type="ECO:0000256" key="1">
    <source>
        <dbReference type="ARBA" id="ARBA00004651"/>
    </source>
</evidence>
<dbReference type="GO" id="GO:0006508">
    <property type="term" value="P:proteolysis"/>
    <property type="evidence" value="ECO:0007669"/>
    <property type="project" value="UniProtKB-KW"/>
</dbReference>
<protein>
    <submittedName>
        <fullName evidence="14">Heat shock protein HtpX</fullName>
        <ecNumber evidence="14">3.4.24.-</ecNumber>
    </submittedName>
</protein>
<keyword evidence="4 12" id="KW-0812">Transmembrane</keyword>
<dbReference type="RefSeq" id="WP_100264742.1">
    <property type="nucleotide sequence ID" value="NZ_CP018800.1"/>
</dbReference>
<feature type="domain" description="Peptidase M48" evidence="13">
    <location>
        <begin position="91"/>
        <end position="308"/>
    </location>
</feature>
<evidence type="ECO:0000313" key="15">
    <source>
        <dbReference type="Proteomes" id="UP000231637"/>
    </source>
</evidence>
<dbReference type="GO" id="GO:0046872">
    <property type="term" value="F:metal ion binding"/>
    <property type="evidence" value="ECO:0007669"/>
    <property type="project" value="UniProtKB-KW"/>
</dbReference>
<dbReference type="AlphaFoldDB" id="A0A2K8L1R0"/>
<organism evidence="14 15">
    <name type="scientific">Mariprofundus ferrinatatus</name>
    <dbReference type="NCBI Taxonomy" id="1921087"/>
    <lineage>
        <taxon>Bacteria</taxon>
        <taxon>Pseudomonadati</taxon>
        <taxon>Pseudomonadota</taxon>
        <taxon>Candidatius Mariprofundia</taxon>
        <taxon>Mariprofundales</taxon>
        <taxon>Mariprofundaceae</taxon>
        <taxon>Mariprofundus</taxon>
    </lineage>
</organism>
<dbReference type="NCBIfam" id="NF003965">
    <property type="entry name" value="PRK05457.1"/>
    <property type="match status" value="1"/>
</dbReference>
<comment type="cofactor">
    <cofactor evidence="11">
        <name>Zn(2+)</name>
        <dbReference type="ChEBI" id="CHEBI:29105"/>
    </cofactor>
    <text evidence="11">Binds 1 zinc ion per subunit.</text>
</comment>
<evidence type="ECO:0000256" key="5">
    <source>
        <dbReference type="ARBA" id="ARBA00022723"/>
    </source>
</evidence>
<dbReference type="EC" id="3.4.24.-" evidence="14"/>
<dbReference type="Gene3D" id="3.30.2010.10">
    <property type="entry name" value="Metalloproteases ('zincins'), catalytic domain"/>
    <property type="match status" value="1"/>
</dbReference>
<evidence type="ECO:0000256" key="2">
    <source>
        <dbReference type="ARBA" id="ARBA00022475"/>
    </source>
</evidence>
<evidence type="ECO:0000256" key="7">
    <source>
        <dbReference type="ARBA" id="ARBA00022833"/>
    </source>
</evidence>
<keyword evidence="10 12" id="KW-0472">Membrane</keyword>
<reference evidence="14 15" key="1">
    <citation type="submission" date="2016-12" db="EMBL/GenBank/DDBJ databases">
        <title>Isolation and genomic insights into novel planktonic Zetaproteobacteria from stratified waters of the Chesapeake Bay.</title>
        <authorList>
            <person name="McAllister S.M."/>
            <person name="Kato S."/>
            <person name="Chan C.S."/>
            <person name="Chiu B.K."/>
            <person name="Field E.K."/>
        </authorList>
    </citation>
    <scope>NUCLEOTIDE SEQUENCE [LARGE SCALE GENOMIC DNA]</scope>
    <source>
        <strain evidence="14 15">CP-8</strain>
    </source>
</reference>
<feature type="transmembrane region" description="Helical" evidence="12">
    <location>
        <begin position="200"/>
        <end position="223"/>
    </location>
</feature>
<comment type="similarity">
    <text evidence="11">Belongs to the peptidase M48 family.</text>
</comment>
<dbReference type="PANTHER" id="PTHR43221:SF1">
    <property type="entry name" value="PROTEASE HTPX"/>
    <property type="match status" value="1"/>
</dbReference>
<evidence type="ECO:0000259" key="13">
    <source>
        <dbReference type="Pfam" id="PF01435"/>
    </source>
</evidence>
<dbReference type="GO" id="GO:0004222">
    <property type="term" value="F:metalloendopeptidase activity"/>
    <property type="evidence" value="ECO:0007669"/>
    <property type="project" value="InterPro"/>
</dbReference>
<dbReference type="GO" id="GO:0005886">
    <property type="term" value="C:plasma membrane"/>
    <property type="evidence" value="ECO:0007669"/>
    <property type="project" value="UniProtKB-SubCell"/>
</dbReference>